<proteinExistence type="predicted"/>
<dbReference type="Proteomes" id="UP001433508">
    <property type="component" value="Unassembled WGS sequence"/>
</dbReference>
<dbReference type="EMBL" id="MU971404">
    <property type="protein sequence ID" value="KAK9235801.1"/>
    <property type="molecule type" value="Genomic_DNA"/>
</dbReference>
<gene>
    <name evidence="1" type="ORF">V1525DRAFT_251641</name>
</gene>
<comment type="caution">
    <text evidence="1">The sequence shown here is derived from an EMBL/GenBank/DDBJ whole genome shotgun (WGS) entry which is preliminary data.</text>
</comment>
<evidence type="ECO:0000313" key="1">
    <source>
        <dbReference type="EMBL" id="KAK9235801.1"/>
    </source>
</evidence>
<evidence type="ECO:0000313" key="2">
    <source>
        <dbReference type="Proteomes" id="UP001433508"/>
    </source>
</evidence>
<organism evidence="1 2">
    <name type="scientific">Lipomyces kononenkoae</name>
    <name type="common">Yeast</name>
    <dbReference type="NCBI Taxonomy" id="34357"/>
    <lineage>
        <taxon>Eukaryota</taxon>
        <taxon>Fungi</taxon>
        <taxon>Dikarya</taxon>
        <taxon>Ascomycota</taxon>
        <taxon>Saccharomycotina</taxon>
        <taxon>Lipomycetes</taxon>
        <taxon>Lipomycetales</taxon>
        <taxon>Lipomycetaceae</taxon>
        <taxon>Lipomyces</taxon>
    </lineage>
</organism>
<reference evidence="2" key="1">
    <citation type="journal article" date="2024" name="Front. Bioeng. Biotechnol.">
        <title>Genome-scale model development and genomic sequencing of the oleaginous clade Lipomyces.</title>
        <authorList>
            <person name="Czajka J.J."/>
            <person name="Han Y."/>
            <person name="Kim J."/>
            <person name="Mondo S.J."/>
            <person name="Hofstad B.A."/>
            <person name="Robles A."/>
            <person name="Haridas S."/>
            <person name="Riley R."/>
            <person name="LaButti K."/>
            <person name="Pangilinan J."/>
            <person name="Andreopoulos W."/>
            <person name="Lipzen A."/>
            <person name="Yan J."/>
            <person name="Wang M."/>
            <person name="Ng V."/>
            <person name="Grigoriev I.V."/>
            <person name="Spatafora J.W."/>
            <person name="Magnuson J.K."/>
            <person name="Baker S.E."/>
            <person name="Pomraning K.R."/>
        </authorList>
    </citation>
    <scope>NUCLEOTIDE SEQUENCE [LARGE SCALE GENOMIC DNA]</scope>
    <source>
        <strain evidence="2">CBS 7786</strain>
    </source>
</reference>
<protein>
    <submittedName>
        <fullName evidence="1">Uncharacterized protein</fullName>
    </submittedName>
</protein>
<name>A0ACC3SVZ7_LIPKO</name>
<keyword evidence="2" id="KW-1185">Reference proteome</keyword>
<accession>A0ACC3SVZ7</accession>
<sequence>MTGYHPGFKSRDPSFWRILREEIGSSSPQMSLHGNKDAFATTLRSTGRGTLRLRAMSLSPELRSDLSARHTCHCGKSFARKEHLTRHQATHDQLVHICNVCQRRFSRRELLRRHSVLHDPSHIRTVVSCDACRANKTKCSGGTQCLLCARRGINCTFRNGLRRSKRASTGDLSTIVNASVREDYDNESMLPASSRPGNFLAGNSLRTEGELLDHEWLLNLSIVPSKPVPTSQFQPLSPGMEAIYELLVAEKSSLEGAMQGSDELQEWLTKCLETYFKSFHLRWPILNAPTFDVKTVSLPLAASVCVIGAWLRNGAKRNERLFALRVHEILLQRLLHNLIDPESMLEGQAWPIELFQAVLLTLIFSLYRTDKSALSRAMLLRGAFITLLREIGAFNAELLAGHLQTHFSGTYAPYTLSMREKFKRLLALTYQFDVYFALAHEKPPILHRQEVGADLTTSFALWNAHGLDVFAKRLPEEPTERIGFQISEMTNCPGSFASSQVLVEDVLLGLCGVLQAIWVLTQSSLPSKTKEYRSNAFQRVLLIETLDAWRYELDKINKLADTNNITSDAARYLLLAYRGEDDSVTASLERITTLVQDGMVLYYYLKMFHYAGLNSSEFVGLVRQTEAPSTETWRKTKHGREALVCALQMLEMVDSIEASGASINPLIRHALAMGANLTRRVLVSGEKCECLAKEVQHAPEMDLQQWTETGGPLYIDGTPVCVCKLKFWTEIFEKAIQDHGGRS</sequence>